<dbReference type="SUPFAM" id="SSF55718">
    <property type="entry name" value="SCP-like"/>
    <property type="match status" value="1"/>
</dbReference>
<dbReference type="InterPro" id="IPR036527">
    <property type="entry name" value="SCP2_sterol-bd_dom_sf"/>
</dbReference>
<comment type="caution">
    <text evidence="2">The sequence shown here is derived from an EMBL/GenBank/DDBJ whole genome shotgun (WGS) entry which is preliminary data.</text>
</comment>
<feature type="domain" description="SCP2" evidence="1">
    <location>
        <begin position="4"/>
        <end position="103"/>
    </location>
</feature>
<protein>
    <recommendedName>
        <fullName evidence="1">SCP2 domain-containing protein</fullName>
    </recommendedName>
</protein>
<dbReference type="EMBL" id="VSSQ01002542">
    <property type="protein sequence ID" value="MPM16041.1"/>
    <property type="molecule type" value="Genomic_DNA"/>
</dbReference>
<evidence type="ECO:0000313" key="2">
    <source>
        <dbReference type="EMBL" id="MPM16041.1"/>
    </source>
</evidence>
<dbReference type="Pfam" id="PF02036">
    <property type="entry name" value="SCP2"/>
    <property type="match status" value="1"/>
</dbReference>
<proteinExistence type="predicted"/>
<accession>A0A644XJQ3</accession>
<dbReference type="AlphaFoldDB" id="A0A644XJQ3"/>
<dbReference type="Gene3D" id="3.30.1050.10">
    <property type="entry name" value="SCP2 sterol-binding domain"/>
    <property type="match status" value="1"/>
</dbReference>
<name>A0A644XJQ3_9ZZZZ</name>
<dbReference type="PANTHER" id="PTHR10094">
    <property type="entry name" value="STEROL CARRIER PROTEIN 2 SCP-2 FAMILY PROTEIN"/>
    <property type="match status" value="1"/>
</dbReference>
<gene>
    <name evidence="2" type="ORF">SDC9_62415</name>
</gene>
<dbReference type="GO" id="GO:0005829">
    <property type="term" value="C:cytosol"/>
    <property type="evidence" value="ECO:0007669"/>
    <property type="project" value="TreeGrafter"/>
</dbReference>
<evidence type="ECO:0000259" key="1">
    <source>
        <dbReference type="Pfam" id="PF02036"/>
    </source>
</evidence>
<reference evidence="2" key="1">
    <citation type="submission" date="2019-08" db="EMBL/GenBank/DDBJ databases">
        <authorList>
            <person name="Kucharzyk K."/>
            <person name="Murdoch R.W."/>
            <person name="Higgins S."/>
            <person name="Loffler F."/>
        </authorList>
    </citation>
    <scope>NUCLEOTIDE SEQUENCE</scope>
</reference>
<dbReference type="PANTHER" id="PTHR10094:SF25">
    <property type="entry name" value="SCP2 STEROL-BINDING DOMAIN-CONTAINING PROTEIN 1"/>
    <property type="match status" value="1"/>
</dbReference>
<sequence length="110" mass="12428">MNFEELAKKLESNFLPEAAKGIEAVIQLEIDGESVEYWLMEIRDSTCKIHPGVYESPRVTVNVSSKNLVKLLTGELDPMMAFFSGKVQVHGDRGFLMKIPSLFSTQNMEF</sequence>
<organism evidence="2">
    <name type="scientific">bioreactor metagenome</name>
    <dbReference type="NCBI Taxonomy" id="1076179"/>
    <lineage>
        <taxon>unclassified sequences</taxon>
        <taxon>metagenomes</taxon>
        <taxon>ecological metagenomes</taxon>
    </lineage>
</organism>
<dbReference type="InterPro" id="IPR003033">
    <property type="entry name" value="SCP2_sterol-bd_dom"/>
</dbReference>